<proteinExistence type="predicted"/>
<accession>A0A0A9H6W1</accession>
<dbReference type="AlphaFoldDB" id="A0A0A9H6W1"/>
<organism evidence="1">
    <name type="scientific">Arundo donax</name>
    <name type="common">Giant reed</name>
    <name type="synonym">Donax arundinaceus</name>
    <dbReference type="NCBI Taxonomy" id="35708"/>
    <lineage>
        <taxon>Eukaryota</taxon>
        <taxon>Viridiplantae</taxon>
        <taxon>Streptophyta</taxon>
        <taxon>Embryophyta</taxon>
        <taxon>Tracheophyta</taxon>
        <taxon>Spermatophyta</taxon>
        <taxon>Magnoliopsida</taxon>
        <taxon>Liliopsida</taxon>
        <taxon>Poales</taxon>
        <taxon>Poaceae</taxon>
        <taxon>PACMAD clade</taxon>
        <taxon>Arundinoideae</taxon>
        <taxon>Arundineae</taxon>
        <taxon>Arundo</taxon>
    </lineage>
</organism>
<sequence>MIYWEIPYYITFPAFDARFVTSISKLAGACSGTSNIKCSFHLA</sequence>
<reference evidence="1" key="2">
    <citation type="journal article" date="2015" name="Data Brief">
        <title>Shoot transcriptome of the giant reed, Arundo donax.</title>
        <authorList>
            <person name="Barrero R.A."/>
            <person name="Guerrero F.D."/>
            <person name="Moolhuijzen P."/>
            <person name="Goolsby J.A."/>
            <person name="Tidwell J."/>
            <person name="Bellgard S.E."/>
            <person name="Bellgard M.I."/>
        </authorList>
    </citation>
    <scope>NUCLEOTIDE SEQUENCE</scope>
    <source>
        <tissue evidence="1">Shoot tissue taken approximately 20 cm above the soil surface</tissue>
    </source>
</reference>
<dbReference type="EMBL" id="GBRH01164936">
    <property type="protein sequence ID" value="JAE32960.1"/>
    <property type="molecule type" value="Transcribed_RNA"/>
</dbReference>
<reference evidence="1" key="1">
    <citation type="submission" date="2014-09" db="EMBL/GenBank/DDBJ databases">
        <authorList>
            <person name="Magalhaes I.L.F."/>
            <person name="Oliveira U."/>
            <person name="Santos F.R."/>
            <person name="Vidigal T.H.D.A."/>
            <person name="Brescovit A.D."/>
            <person name="Santos A.J."/>
        </authorList>
    </citation>
    <scope>NUCLEOTIDE SEQUENCE</scope>
    <source>
        <tissue evidence="1">Shoot tissue taken approximately 20 cm above the soil surface</tissue>
    </source>
</reference>
<name>A0A0A9H6W1_ARUDO</name>
<evidence type="ECO:0000313" key="1">
    <source>
        <dbReference type="EMBL" id="JAE32960.1"/>
    </source>
</evidence>
<protein>
    <submittedName>
        <fullName evidence="1">Uncharacterized protein</fullName>
    </submittedName>
</protein>